<dbReference type="PROSITE" id="PS51352">
    <property type="entry name" value="THIOREDOXIN_2"/>
    <property type="match status" value="1"/>
</dbReference>
<feature type="signal peptide" evidence="12">
    <location>
        <begin position="1"/>
        <end position="21"/>
    </location>
</feature>
<dbReference type="InterPro" id="IPR036249">
    <property type="entry name" value="Thioredoxin-like_sf"/>
</dbReference>
<evidence type="ECO:0000256" key="6">
    <source>
        <dbReference type="ARBA" id="ARBA00023157"/>
    </source>
</evidence>
<dbReference type="CDD" id="cd03017">
    <property type="entry name" value="PRX_BCP"/>
    <property type="match status" value="1"/>
</dbReference>
<keyword evidence="15" id="KW-1185">Reference proteome</keyword>
<evidence type="ECO:0000256" key="1">
    <source>
        <dbReference type="ARBA" id="ARBA00003330"/>
    </source>
</evidence>
<evidence type="ECO:0000256" key="10">
    <source>
        <dbReference type="ARBA" id="ARBA00042639"/>
    </source>
</evidence>
<keyword evidence="6" id="KW-1015">Disulfide bond</keyword>
<proteinExistence type="inferred from homology"/>
<dbReference type="InterPro" id="IPR050924">
    <property type="entry name" value="Peroxiredoxin_BCP/PrxQ"/>
</dbReference>
<dbReference type="GO" id="GO:0034599">
    <property type="term" value="P:cellular response to oxidative stress"/>
    <property type="evidence" value="ECO:0007669"/>
    <property type="project" value="TreeGrafter"/>
</dbReference>
<evidence type="ECO:0000256" key="9">
    <source>
        <dbReference type="ARBA" id="ARBA00038489"/>
    </source>
</evidence>
<gene>
    <name evidence="14" type="ORF">GCM10011396_07130</name>
</gene>
<keyword evidence="12" id="KW-0732">Signal</keyword>
<comment type="catalytic activity">
    <reaction evidence="11">
        <text>a hydroperoxide + [thioredoxin]-dithiol = an alcohol + [thioredoxin]-disulfide + H2O</text>
        <dbReference type="Rhea" id="RHEA:62620"/>
        <dbReference type="Rhea" id="RHEA-COMP:10698"/>
        <dbReference type="Rhea" id="RHEA-COMP:10700"/>
        <dbReference type="ChEBI" id="CHEBI:15377"/>
        <dbReference type="ChEBI" id="CHEBI:29950"/>
        <dbReference type="ChEBI" id="CHEBI:30879"/>
        <dbReference type="ChEBI" id="CHEBI:35924"/>
        <dbReference type="ChEBI" id="CHEBI:50058"/>
        <dbReference type="EC" id="1.11.1.24"/>
    </reaction>
</comment>
<accession>A0A916U869</accession>
<reference evidence="14" key="1">
    <citation type="journal article" date="2014" name="Int. J. Syst. Evol. Microbiol.">
        <title>Complete genome sequence of Corynebacterium casei LMG S-19264T (=DSM 44701T), isolated from a smear-ripened cheese.</title>
        <authorList>
            <consortium name="US DOE Joint Genome Institute (JGI-PGF)"/>
            <person name="Walter F."/>
            <person name="Albersmeier A."/>
            <person name="Kalinowski J."/>
            <person name="Ruckert C."/>
        </authorList>
    </citation>
    <scope>NUCLEOTIDE SEQUENCE</scope>
    <source>
        <strain evidence="14">CGMCC 1.10998</strain>
    </source>
</reference>
<comment type="caution">
    <text evidence="14">The sequence shown here is derived from an EMBL/GenBank/DDBJ whole genome shotgun (WGS) entry which is preliminary data.</text>
</comment>
<evidence type="ECO:0000256" key="11">
    <source>
        <dbReference type="ARBA" id="ARBA00049091"/>
    </source>
</evidence>
<dbReference type="GO" id="GO:0008379">
    <property type="term" value="F:thioredoxin peroxidase activity"/>
    <property type="evidence" value="ECO:0007669"/>
    <property type="project" value="TreeGrafter"/>
</dbReference>
<organism evidence="14 15">
    <name type="scientific">Undibacterium terreum</name>
    <dbReference type="NCBI Taxonomy" id="1224302"/>
    <lineage>
        <taxon>Bacteria</taxon>
        <taxon>Pseudomonadati</taxon>
        <taxon>Pseudomonadota</taxon>
        <taxon>Betaproteobacteria</taxon>
        <taxon>Burkholderiales</taxon>
        <taxon>Oxalobacteraceae</taxon>
        <taxon>Undibacterium</taxon>
    </lineage>
</organism>
<evidence type="ECO:0000256" key="7">
    <source>
        <dbReference type="ARBA" id="ARBA00023284"/>
    </source>
</evidence>
<evidence type="ECO:0000313" key="14">
    <source>
        <dbReference type="EMBL" id="GGC62734.1"/>
    </source>
</evidence>
<sequence>MKLVHLLIPASLALFSTGSFAALDIGEDAPKFTANVSINGQAQSFSLSDELRKGPVVVYFFPSSFTTGCSIEAHNFAEAIDQFKAAGATVVGISRDDMDTQKKFSVSACNGKFAVAADTDLAIAKSYDAILATRPDYANRISYVVAPNGKIIYRYSSLNPDKHIINTLNAVKELHAQAR</sequence>
<evidence type="ECO:0000256" key="12">
    <source>
        <dbReference type="SAM" id="SignalP"/>
    </source>
</evidence>
<dbReference type="AlphaFoldDB" id="A0A916U869"/>
<evidence type="ECO:0000256" key="4">
    <source>
        <dbReference type="ARBA" id="ARBA00022862"/>
    </source>
</evidence>
<dbReference type="Proteomes" id="UP000637423">
    <property type="component" value="Unassembled WGS sequence"/>
</dbReference>
<dbReference type="PANTHER" id="PTHR42801">
    <property type="entry name" value="THIOREDOXIN-DEPENDENT PEROXIDE REDUCTASE"/>
    <property type="match status" value="1"/>
</dbReference>
<feature type="chain" id="PRO_5037642225" description="thioredoxin-dependent peroxiredoxin" evidence="12">
    <location>
        <begin position="22"/>
        <end position="179"/>
    </location>
</feature>
<reference evidence="14" key="2">
    <citation type="submission" date="2020-09" db="EMBL/GenBank/DDBJ databases">
        <authorList>
            <person name="Sun Q."/>
            <person name="Zhou Y."/>
        </authorList>
    </citation>
    <scope>NUCLEOTIDE SEQUENCE</scope>
    <source>
        <strain evidence="14">CGMCC 1.10998</strain>
    </source>
</reference>
<evidence type="ECO:0000259" key="13">
    <source>
        <dbReference type="PROSITE" id="PS51352"/>
    </source>
</evidence>
<feature type="domain" description="Thioredoxin" evidence="13">
    <location>
        <begin position="23"/>
        <end position="176"/>
    </location>
</feature>
<evidence type="ECO:0000256" key="5">
    <source>
        <dbReference type="ARBA" id="ARBA00023002"/>
    </source>
</evidence>
<dbReference type="PANTHER" id="PTHR42801:SF4">
    <property type="entry name" value="AHPC_TSA FAMILY PROTEIN"/>
    <property type="match status" value="1"/>
</dbReference>
<evidence type="ECO:0000256" key="8">
    <source>
        <dbReference type="ARBA" id="ARBA00032824"/>
    </source>
</evidence>
<protein>
    <recommendedName>
        <fullName evidence="2">thioredoxin-dependent peroxiredoxin</fullName>
        <ecNumber evidence="2">1.11.1.24</ecNumber>
    </recommendedName>
    <alternativeName>
        <fullName evidence="8">Thioredoxin peroxidase</fullName>
    </alternativeName>
    <alternativeName>
        <fullName evidence="10">Thioredoxin-dependent peroxiredoxin Bcp</fullName>
    </alternativeName>
</protein>
<dbReference type="Gene3D" id="3.40.30.10">
    <property type="entry name" value="Glutaredoxin"/>
    <property type="match status" value="1"/>
</dbReference>
<dbReference type="Pfam" id="PF00578">
    <property type="entry name" value="AhpC-TSA"/>
    <property type="match status" value="1"/>
</dbReference>
<evidence type="ECO:0000256" key="3">
    <source>
        <dbReference type="ARBA" id="ARBA00022559"/>
    </source>
</evidence>
<dbReference type="GO" id="GO:0045454">
    <property type="term" value="P:cell redox homeostasis"/>
    <property type="evidence" value="ECO:0007669"/>
    <property type="project" value="TreeGrafter"/>
</dbReference>
<evidence type="ECO:0000256" key="2">
    <source>
        <dbReference type="ARBA" id="ARBA00013017"/>
    </source>
</evidence>
<dbReference type="RefSeq" id="WP_229750897.1">
    <property type="nucleotide sequence ID" value="NZ_BMED01000001.1"/>
</dbReference>
<dbReference type="EC" id="1.11.1.24" evidence="2"/>
<dbReference type="GO" id="GO:0005737">
    <property type="term" value="C:cytoplasm"/>
    <property type="evidence" value="ECO:0007669"/>
    <property type="project" value="TreeGrafter"/>
</dbReference>
<dbReference type="EMBL" id="BMED01000001">
    <property type="protein sequence ID" value="GGC62734.1"/>
    <property type="molecule type" value="Genomic_DNA"/>
</dbReference>
<dbReference type="SUPFAM" id="SSF52833">
    <property type="entry name" value="Thioredoxin-like"/>
    <property type="match status" value="1"/>
</dbReference>
<dbReference type="InterPro" id="IPR000866">
    <property type="entry name" value="AhpC/TSA"/>
</dbReference>
<comment type="function">
    <text evidence="1">Thiol-specific peroxidase that catalyzes the reduction of hydrogen peroxide and organic hydroperoxides to water and alcohols, respectively. Plays a role in cell protection against oxidative stress by detoxifying peroxides and as sensor of hydrogen peroxide-mediated signaling events.</text>
</comment>
<name>A0A916U869_9BURK</name>
<comment type="similarity">
    <text evidence="9">Belongs to the peroxiredoxin family. BCP/PrxQ subfamily.</text>
</comment>
<keyword evidence="3" id="KW-0575">Peroxidase</keyword>
<keyword evidence="5" id="KW-0560">Oxidoreductase</keyword>
<dbReference type="InterPro" id="IPR013766">
    <property type="entry name" value="Thioredoxin_domain"/>
</dbReference>
<keyword evidence="4" id="KW-0049">Antioxidant</keyword>
<keyword evidence="7" id="KW-0676">Redox-active center</keyword>
<evidence type="ECO:0000313" key="15">
    <source>
        <dbReference type="Proteomes" id="UP000637423"/>
    </source>
</evidence>